<proteinExistence type="predicted"/>
<keyword evidence="2" id="KW-1185">Reference proteome</keyword>
<comment type="caution">
    <text evidence="1">The sequence shown here is derived from an EMBL/GenBank/DDBJ whole genome shotgun (WGS) entry which is preliminary data.</text>
</comment>
<dbReference type="EMBL" id="JADBEB010000001">
    <property type="protein sequence ID" value="MBE1490324.1"/>
    <property type="molecule type" value="Genomic_DNA"/>
</dbReference>
<dbReference type="EC" id="2.7.1.72" evidence="1"/>
<dbReference type="AlphaFoldDB" id="A0A927M9I5"/>
<dbReference type="GO" id="GO:0050300">
    <property type="term" value="F:aminoglycoside 6-kinase activity"/>
    <property type="evidence" value="ECO:0007669"/>
    <property type="project" value="UniProtKB-EC"/>
</dbReference>
<organism evidence="1 2">
    <name type="scientific">Plantactinospora soyae</name>
    <dbReference type="NCBI Taxonomy" id="1544732"/>
    <lineage>
        <taxon>Bacteria</taxon>
        <taxon>Bacillati</taxon>
        <taxon>Actinomycetota</taxon>
        <taxon>Actinomycetes</taxon>
        <taxon>Micromonosporales</taxon>
        <taxon>Micromonosporaceae</taxon>
        <taxon>Plantactinospora</taxon>
    </lineage>
</organism>
<accession>A0A927M9I5</accession>
<dbReference type="Pfam" id="PF04655">
    <property type="entry name" value="APH_6_hur"/>
    <property type="match status" value="1"/>
</dbReference>
<evidence type="ECO:0000313" key="1">
    <source>
        <dbReference type="EMBL" id="MBE1490324.1"/>
    </source>
</evidence>
<dbReference type="SUPFAM" id="SSF56112">
    <property type="entry name" value="Protein kinase-like (PK-like)"/>
    <property type="match status" value="1"/>
</dbReference>
<dbReference type="Gene3D" id="3.90.1200.10">
    <property type="match status" value="1"/>
</dbReference>
<gene>
    <name evidence="1" type="ORF">H4W31_005962</name>
</gene>
<dbReference type="RefSeq" id="WP_225945747.1">
    <property type="nucleotide sequence ID" value="NZ_JADBEB010000001.1"/>
</dbReference>
<sequence length="295" mass="32745">MDGHRRPLRLPAGLDWLRGHQSGRAWLAALPDLVAECAAAWSLRTGPPYDGSYVSLVLPATRPDGTEVVLKVQYPEPDSEHEAAALRHWDGHVSTRLLGYDPRLRALLVERCVPGGPLAEVGAERALTVLARLLPALSVPAGAPFVPVRRQAARWGDELPERWERAGRPAARRLLDTVRELLTGLADGQGEQVLVHLDLHAYNVLRAERRPWLVIDPKPVTGERELSVASIVRDYGLGHGRVDVTRRLDRLSAELGLDRDRARNWSAALALVWAFQDEAGMGRHLETAQWLLARR</sequence>
<protein>
    <submittedName>
        <fullName evidence="1">Streptomycin 6-kinase</fullName>
        <ecNumber evidence="1">2.7.1.72</ecNumber>
    </submittedName>
</protein>
<reference evidence="1" key="1">
    <citation type="submission" date="2020-10" db="EMBL/GenBank/DDBJ databases">
        <title>Sequencing the genomes of 1000 actinobacteria strains.</title>
        <authorList>
            <person name="Klenk H.-P."/>
        </authorList>
    </citation>
    <scope>NUCLEOTIDE SEQUENCE</scope>
    <source>
        <strain evidence="1">DSM 46832</strain>
    </source>
</reference>
<dbReference type="InterPro" id="IPR006748">
    <property type="entry name" value="NH2Glyco/OHUrea_AB-resist_kin"/>
</dbReference>
<keyword evidence="1" id="KW-0808">Transferase</keyword>
<dbReference type="InterPro" id="IPR011009">
    <property type="entry name" value="Kinase-like_dom_sf"/>
</dbReference>
<evidence type="ECO:0000313" key="2">
    <source>
        <dbReference type="Proteomes" id="UP000649753"/>
    </source>
</evidence>
<dbReference type="GO" id="GO:0019748">
    <property type="term" value="P:secondary metabolic process"/>
    <property type="evidence" value="ECO:0007669"/>
    <property type="project" value="InterPro"/>
</dbReference>
<dbReference type="Proteomes" id="UP000649753">
    <property type="component" value="Unassembled WGS sequence"/>
</dbReference>
<name>A0A927M9I5_9ACTN</name>